<dbReference type="RefSeq" id="WP_012224799.1">
    <property type="nucleotide sequence ID" value="NZ_HG422565.1"/>
</dbReference>
<dbReference type="Proteomes" id="UP000018291">
    <property type="component" value="Unassembled WGS sequence"/>
</dbReference>
<comment type="caution">
    <text evidence="1">The sequence shown here is derived from an EMBL/GenBank/DDBJ whole genome shotgun (WGS) entry which is preliminary data.</text>
</comment>
<gene>
    <name evidence="1" type="ORF">BN381_150026</name>
</gene>
<name>R4YXH0_9ACTN</name>
<dbReference type="STRING" id="1229780.BN381_150026"/>
<keyword evidence="2" id="KW-1185">Reference proteome</keyword>
<reference evidence="1 2" key="1">
    <citation type="journal article" date="2013" name="ISME J.">
        <title>Metabolic model for the filamentous 'Candidatus Microthrix parvicella' based on genomic and metagenomic analyses.</title>
        <authorList>
            <person name="Jon McIlroy S."/>
            <person name="Kristiansen R."/>
            <person name="Albertsen M."/>
            <person name="Michael Karst S."/>
            <person name="Rossetti S."/>
            <person name="Lund Nielsen J."/>
            <person name="Tandoi V."/>
            <person name="James Seviour R."/>
            <person name="Nielsen P.H."/>
        </authorList>
    </citation>
    <scope>NUCLEOTIDE SEQUENCE [LARGE SCALE GENOMIC DNA]</scope>
    <source>
        <strain evidence="1 2">RN1</strain>
    </source>
</reference>
<organism evidence="1 2">
    <name type="scientific">Candidatus Neomicrothrix parvicella RN1</name>
    <dbReference type="NCBI Taxonomy" id="1229780"/>
    <lineage>
        <taxon>Bacteria</taxon>
        <taxon>Bacillati</taxon>
        <taxon>Actinomycetota</taxon>
        <taxon>Acidimicrobiia</taxon>
        <taxon>Acidimicrobiales</taxon>
        <taxon>Microthrixaceae</taxon>
        <taxon>Candidatus Neomicrothrix</taxon>
    </lineage>
</organism>
<evidence type="ECO:0000313" key="1">
    <source>
        <dbReference type="EMBL" id="CCM62913.1"/>
    </source>
</evidence>
<sequence>MGLFKDIGDTKRAAKKLSRDTPPVGVRLAEMNQRMAAHTNALTSSTVGLAASSAQTIPTEAQVVSAEPTGHLNGDPIVTVSVLVLMNGAPPIPITQSVVVPAIQQHRLQPGVRLPARVNPHRIEEFALDWTAAV</sequence>
<evidence type="ECO:0000313" key="2">
    <source>
        <dbReference type="Proteomes" id="UP000018291"/>
    </source>
</evidence>
<dbReference type="EMBL" id="CANL01000007">
    <property type="protein sequence ID" value="CCM62913.1"/>
    <property type="molecule type" value="Genomic_DNA"/>
</dbReference>
<protein>
    <submittedName>
        <fullName evidence="1">Uncharacterized protein</fullName>
    </submittedName>
</protein>
<dbReference type="HOGENOM" id="CLU_1892364_0_0_11"/>
<dbReference type="AlphaFoldDB" id="R4YXH0"/>
<proteinExistence type="predicted"/>
<accession>R4YXH0</accession>